<keyword evidence="3 7" id="KW-0378">Hydrolase</keyword>
<evidence type="ECO:0000256" key="5">
    <source>
        <dbReference type="SAM" id="SignalP"/>
    </source>
</evidence>
<dbReference type="AlphaFoldDB" id="A0A7W7RBF5"/>
<sequence length="387" mass="39843">MSRRTIRLLAVATLLPLFGIVLLAAIASHAAGLAQTQAANTQQAAQAPCPDTTPSGTDTAQLTQQVQQALTGTAQVQVPGLDVPGEQIPNAKVIVATGIQLGVPARGQIIALATALQESDLRNLPGGDLDSLGLFQQRPSQGWGTAQQISDPLYASTRFYTALLTVPDWQQLPLTVAAQKVQQSGYPDAYAPHETLATTLQQAIAPTLSATATSTLPSADSTLTSTSGCATALPDATGTIPPGALPADYQIPTQAPAPVRAAIQWALGQLGTAYQWGGQCTDPHGADPAGRCDCSSLVQRAYGIAGITLTRTTYTQIHDGTAEPTDPAALHPGDLVFTEGTAQQPEHVAMAIGQGLLVQAPHAGAVVDVIPTSAFGQILAVRRVVAS</sequence>
<dbReference type="Proteomes" id="UP000540506">
    <property type="component" value="Unassembled WGS sequence"/>
</dbReference>
<name>A0A7W7RBF5_KITKI</name>
<dbReference type="PROSITE" id="PS51935">
    <property type="entry name" value="NLPC_P60"/>
    <property type="match status" value="1"/>
</dbReference>
<dbReference type="Gene3D" id="3.90.1720.10">
    <property type="entry name" value="endopeptidase domain like (from Nostoc punctiforme)"/>
    <property type="match status" value="1"/>
</dbReference>
<feature type="chain" id="PRO_5030741892" evidence="5">
    <location>
        <begin position="31"/>
        <end position="387"/>
    </location>
</feature>
<evidence type="ECO:0000256" key="2">
    <source>
        <dbReference type="ARBA" id="ARBA00022670"/>
    </source>
</evidence>
<evidence type="ECO:0000256" key="3">
    <source>
        <dbReference type="ARBA" id="ARBA00022801"/>
    </source>
</evidence>
<evidence type="ECO:0000259" key="6">
    <source>
        <dbReference type="PROSITE" id="PS51935"/>
    </source>
</evidence>
<keyword evidence="8" id="KW-1185">Reference proteome</keyword>
<feature type="signal peptide" evidence="5">
    <location>
        <begin position="1"/>
        <end position="30"/>
    </location>
</feature>
<evidence type="ECO:0000313" key="7">
    <source>
        <dbReference type="EMBL" id="MBB4928286.1"/>
    </source>
</evidence>
<organism evidence="7 8">
    <name type="scientific">Kitasatospora kifunensis</name>
    <name type="common">Streptomyces kifunensis</name>
    <dbReference type="NCBI Taxonomy" id="58351"/>
    <lineage>
        <taxon>Bacteria</taxon>
        <taxon>Bacillati</taxon>
        <taxon>Actinomycetota</taxon>
        <taxon>Actinomycetes</taxon>
        <taxon>Kitasatosporales</taxon>
        <taxon>Streptomycetaceae</taxon>
        <taxon>Kitasatospora</taxon>
    </lineage>
</organism>
<dbReference type="PANTHER" id="PTHR47359:SF3">
    <property type="entry name" value="NLP_P60 DOMAIN-CONTAINING PROTEIN-RELATED"/>
    <property type="match status" value="1"/>
</dbReference>
<keyword evidence="5" id="KW-0732">Signal</keyword>
<comment type="caution">
    <text evidence="7">The sequence shown here is derived from an EMBL/GenBank/DDBJ whole genome shotgun (WGS) entry which is preliminary data.</text>
</comment>
<feature type="domain" description="NlpC/P60" evidence="6">
    <location>
        <begin position="256"/>
        <end position="387"/>
    </location>
</feature>
<dbReference type="EMBL" id="JACHJV010000002">
    <property type="protein sequence ID" value="MBB4928286.1"/>
    <property type="molecule type" value="Genomic_DNA"/>
</dbReference>
<dbReference type="PANTHER" id="PTHR47359">
    <property type="entry name" value="PEPTIDOGLYCAN DL-ENDOPEPTIDASE CWLO"/>
    <property type="match status" value="1"/>
</dbReference>
<reference evidence="7 8" key="1">
    <citation type="submission" date="2020-08" db="EMBL/GenBank/DDBJ databases">
        <title>Sequencing the genomes of 1000 actinobacteria strains.</title>
        <authorList>
            <person name="Klenk H.-P."/>
        </authorList>
    </citation>
    <scope>NUCLEOTIDE SEQUENCE [LARGE SCALE GENOMIC DNA]</scope>
    <source>
        <strain evidence="7 8">DSM 41654</strain>
    </source>
</reference>
<evidence type="ECO:0000256" key="1">
    <source>
        <dbReference type="ARBA" id="ARBA00007074"/>
    </source>
</evidence>
<dbReference type="InterPro" id="IPR038765">
    <property type="entry name" value="Papain-like_cys_pep_sf"/>
</dbReference>
<gene>
    <name evidence="7" type="ORF">FHR34_007381</name>
</gene>
<dbReference type="InterPro" id="IPR000064">
    <property type="entry name" value="NLP_P60_dom"/>
</dbReference>
<dbReference type="GO" id="GO:0006508">
    <property type="term" value="P:proteolysis"/>
    <property type="evidence" value="ECO:0007669"/>
    <property type="project" value="UniProtKB-KW"/>
</dbReference>
<dbReference type="RefSeq" id="WP_184945319.1">
    <property type="nucleotide sequence ID" value="NZ_JACHJV010000002.1"/>
</dbReference>
<evidence type="ECO:0000256" key="4">
    <source>
        <dbReference type="ARBA" id="ARBA00022807"/>
    </source>
</evidence>
<keyword evidence="4" id="KW-0788">Thiol protease</keyword>
<accession>A0A7W7RBF5</accession>
<protein>
    <submittedName>
        <fullName evidence="7">Cell wall-associated NlpC family hydrolase</fullName>
    </submittedName>
</protein>
<proteinExistence type="inferred from homology"/>
<dbReference type="InterPro" id="IPR051794">
    <property type="entry name" value="PG_Endopeptidase_C40"/>
</dbReference>
<comment type="similarity">
    <text evidence="1">Belongs to the peptidase C40 family.</text>
</comment>
<evidence type="ECO:0000313" key="8">
    <source>
        <dbReference type="Proteomes" id="UP000540506"/>
    </source>
</evidence>
<dbReference type="GO" id="GO:0008234">
    <property type="term" value="F:cysteine-type peptidase activity"/>
    <property type="evidence" value="ECO:0007669"/>
    <property type="project" value="UniProtKB-KW"/>
</dbReference>
<dbReference type="Pfam" id="PF00877">
    <property type="entry name" value="NLPC_P60"/>
    <property type="match status" value="1"/>
</dbReference>
<dbReference type="SUPFAM" id="SSF54001">
    <property type="entry name" value="Cysteine proteinases"/>
    <property type="match status" value="1"/>
</dbReference>
<keyword evidence="2" id="KW-0645">Protease</keyword>